<dbReference type="Proteomes" id="UP000515312">
    <property type="component" value="Chromosome"/>
</dbReference>
<dbReference type="Pfam" id="PF06114">
    <property type="entry name" value="Peptidase_M78"/>
    <property type="match status" value="1"/>
</dbReference>
<proteinExistence type="predicted"/>
<reference evidence="2 3" key="1">
    <citation type="submission" date="2020-08" db="EMBL/GenBank/DDBJ databases">
        <title>Edaphobacter telluris sp. nov. and Acidobacterium dinghuensis sp. nov., two acidobacteria isolated from forest soil.</title>
        <authorList>
            <person name="Fu J."/>
            <person name="Qiu L."/>
        </authorList>
    </citation>
    <scope>NUCLEOTIDE SEQUENCE [LARGE SCALE GENOMIC DNA]</scope>
    <source>
        <strain evidence="2">4Y35</strain>
    </source>
</reference>
<dbReference type="RefSeq" id="WP_186740756.1">
    <property type="nucleotide sequence ID" value="NZ_CP060394.1"/>
</dbReference>
<feature type="domain" description="IrrE N-terminal-like" evidence="1">
    <location>
        <begin position="171"/>
        <end position="304"/>
    </location>
</feature>
<keyword evidence="3" id="KW-1185">Reference proteome</keyword>
<name>A0A7G8BDT2_9BACT</name>
<gene>
    <name evidence="2" type="ORF">H7849_16405</name>
</gene>
<sequence>MDDMNVAYINPRIITWAMAQNNLVPEQLATEAVTADKIRAWEQGEPISEDQAEFLANKLQIPYLVLFLPNPPQPDPVPIPDLRTRSGKPVAEPSREFIGVINDALMRQDWFREHKLRQGKQKLTLVGRFTTKDSVADVAANMRLVIGVNADFRQQCRSWEKFLRQLIKKVEVAGILVMRSGVVGHSTHRRLDAEEFQGFAISDPYAPLVFVNDTDARAAQIFTLAHELAHIWIGKTGISNARLAGRSLSELSNIERFCNQVAAEFLVPEKSFNVSWQPSRSIKANLERIQRHFWVSSLVALRRAYDLKKLNYDDFKAALDQEYAHYYAIEQRRKKREEEAKKKQTGDFWSTFKLRNSVLFSNAIAASVRNATTTYTEASNLLGVTIATVERFLHREKAAA</sequence>
<accession>A0A7G8BDT2</accession>
<dbReference type="AlphaFoldDB" id="A0A7G8BDT2"/>
<protein>
    <submittedName>
        <fullName evidence="2">ImmA/IrrE family metallo-endopeptidase</fullName>
    </submittedName>
</protein>
<dbReference type="PANTHER" id="PTHR43236:SF2">
    <property type="entry name" value="BLL0069 PROTEIN"/>
    <property type="match status" value="1"/>
</dbReference>
<dbReference type="KEGG" id="adin:H7849_16405"/>
<dbReference type="InterPro" id="IPR010359">
    <property type="entry name" value="IrrE_HExxH"/>
</dbReference>
<dbReference type="EMBL" id="CP060394">
    <property type="protein sequence ID" value="QNI30702.1"/>
    <property type="molecule type" value="Genomic_DNA"/>
</dbReference>
<evidence type="ECO:0000313" key="2">
    <source>
        <dbReference type="EMBL" id="QNI30702.1"/>
    </source>
</evidence>
<organism evidence="2 3">
    <name type="scientific">Alloacidobacterium dinghuense</name>
    <dbReference type="NCBI Taxonomy" id="2763107"/>
    <lineage>
        <taxon>Bacteria</taxon>
        <taxon>Pseudomonadati</taxon>
        <taxon>Acidobacteriota</taxon>
        <taxon>Terriglobia</taxon>
        <taxon>Terriglobales</taxon>
        <taxon>Acidobacteriaceae</taxon>
        <taxon>Alloacidobacterium</taxon>
    </lineage>
</organism>
<dbReference type="InterPro" id="IPR052345">
    <property type="entry name" value="Rad_response_metalloprotease"/>
</dbReference>
<dbReference type="PANTHER" id="PTHR43236">
    <property type="entry name" value="ANTITOXIN HIGA1"/>
    <property type="match status" value="1"/>
</dbReference>
<evidence type="ECO:0000259" key="1">
    <source>
        <dbReference type="Pfam" id="PF06114"/>
    </source>
</evidence>
<evidence type="ECO:0000313" key="3">
    <source>
        <dbReference type="Proteomes" id="UP000515312"/>
    </source>
</evidence>
<dbReference type="Gene3D" id="1.10.10.2910">
    <property type="match status" value="1"/>
</dbReference>